<evidence type="ECO:0000313" key="2">
    <source>
        <dbReference type="EMBL" id="MDT7831478.1"/>
    </source>
</evidence>
<dbReference type="EMBL" id="JAVTTO010000001">
    <property type="protein sequence ID" value="MDT7831478.1"/>
    <property type="molecule type" value="Genomic_DNA"/>
</dbReference>
<evidence type="ECO:0000313" key="3">
    <source>
        <dbReference type="Proteomes" id="UP001257277"/>
    </source>
</evidence>
<dbReference type="InterPro" id="IPR000674">
    <property type="entry name" value="Ald_Oxase/Xan_DH_a/b"/>
</dbReference>
<name>A0ABU3LDI6_9FLAO</name>
<dbReference type="InterPro" id="IPR006311">
    <property type="entry name" value="TAT_signal"/>
</dbReference>
<keyword evidence="3" id="KW-1185">Reference proteome</keyword>
<dbReference type="Pfam" id="PF20256">
    <property type="entry name" value="MoCoBD_2"/>
    <property type="match status" value="2"/>
</dbReference>
<protein>
    <submittedName>
        <fullName evidence="2">Molybdopterin cofactor-binding domain-containing protein</fullName>
    </submittedName>
</protein>
<dbReference type="SUPFAM" id="SSF56003">
    <property type="entry name" value="Molybdenum cofactor-binding domain"/>
    <property type="match status" value="2"/>
</dbReference>
<reference evidence="2 3" key="1">
    <citation type="submission" date="2023-09" db="EMBL/GenBank/DDBJ databases">
        <title>Novel taxa isolated from Blanes Bay.</title>
        <authorList>
            <person name="Rey-Velasco X."/>
            <person name="Lucena T."/>
        </authorList>
    </citation>
    <scope>NUCLEOTIDE SEQUENCE [LARGE SCALE GENOMIC DNA]</scope>
    <source>
        <strain evidence="2 3">S356</strain>
    </source>
</reference>
<dbReference type="Gene3D" id="3.30.365.10">
    <property type="entry name" value="Aldehyde oxidase/xanthine dehydrogenase, molybdopterin binding domain"/>
    <property type="match status" value="4"/>
</dbReference>
<dbReference type="InterPro" id="IPR037165">
    <property type="entry name" value="AldOxase/xan_DH_Mopterin-bd_sf"/>
</dbReference>
<accession>A0ABU3LDI6</accession>
<sequence>MESKNNTFNFSRRNFLRTSALASGGLLIGFNILSACKPEAVMPVDVENLNFNDFNAFIKISEEGYVTIFSPNPEIGQGVKTSMPMIIAEELEVAWKNVFVAQGALDNKNFQRQVAGGSQSIRFGWNALRQTGATAKQMLVNAAAKKWNVPPSTCSVSEGIITNANGDKLGYGEVVKEAAALEVPENVPLKKIKDYKIIGQEITNVDIDKIITGKPLFGLDYKAEGMLYASVLRPPAFGKKLVSFDDSKAREVNGVTDVVRFGEKLKKIGNQASRFTSIVDKVAVIGTSTWAVMKGKKALIAQWEDDGKLESTADHDKELFKILDGKKFDTRRDDGNTKSAFTKADKVIERTYESPFLPHNCMEPMNFYANITPEKMHLVGPIQTPAWVSGMVSAMFDRKPDEMHLEMTRMGGGFGRRLYGDFALEAAEISGMVKKPIKVVFSREDDMAAGTYRPAIKYRIKASLKDGKITGYHLKEAAINSNMYGLIPNFFPAGCIPNYKVSTGNYKSDITTGAWRAPYTNFLAFAEQSFFRELADELGKDHPQLIIELLQNVKGTKDESIQYSGQRMEDTIKLVVEKSNWGNTGSGVHQGFAAYYSHNTHVAEVADVVLKNGIPQIQKVTVAVDCGIVINPTGARNQVEGGVLDGIGHAMYGSFSFKDGRPQAVNFDRYRMIRMNETPKVDVHFVQNELSPTGLGEPGLPPAGGAVANALKAATGQQLFSQPFINELAIKSKVLG</sequence>
<dbReference type="PROSITE" id="PS51318">
    <property type="entry name" value="TAT"/>
    <property type="match status" value="1"/>
</dbReference>
<feature type="domain" description="Aldehyde oxidase/xanthine dehydrogenase a/b hammerhead" evidence="1">
    <location>
        <begin position="212"/>
        <end position="307"/>
    </location>
</feature>
<dbReference type="SMART" id="SM01008">
    <property type="entry name" value="Ald_Xan_dh_C"/>
    <property type="match status" value="1"/>
</dbReference>
<dbReference type="PIRSF" id="PIRSF036389">
    <property type="entry name" value="IOR_B"/>
    <property type="match status" value="1"/>
</dbReference>
<dbReference type="InterPro" id="IPR012368">
    <property type="entry name" value="OxRdtase_Mopterin-bd_su_IorB"/>
</dbReference>
<dbReference type="Pfam" id="PF02738">
    <property type="entry name" value="MoCoBD_1"/>
    <property type="match status" value="1"/>
</dbReference>
<gene>
    <name evidence="2" type="ORF">RQM59_03745</name>
</gene>
<dbReference type="RefSeq" id="WP_349240722.1">
    <property type="nucleotide sequence ID" value="NZ_JAVTTO010000001.1"/>
</dbReference>
<dbReference type="InterPro" id="IPR046867">
    <property type="entry name" value="AldOxase/xan_DH_MoCoBD2"/>
</dbReference>
<dbReference type="PANTHER" id="PTHR47495:SF1">
    <property type="entry name" value="BLL3820 PROTEIN"/>
    <property type="match status" value="1"/>
</dbReference>
<dbReference type="Proteomes" id="UP001257277">
    <property type="component" value="Unassembled WGS sequence"/>
</dbReference>
<dbReference type="PANTHER" id="PTHR47495">
    <property type="entry name" value="ALDEHYDE DEHYDROGENASE"/>
    <property type="match status" value="1"/>
</dbReference>
<evidence type="ECO:0000259" key="1">
    <source>
        <dbReference type="SMART" id="SM01008"/>
    </source>
</evidence>
<proteinExistence type="predicted"/>
<organism evidence="2 3">
    <name type="scientific">Asprobacillus argus</name>
    <dbReference type="NCBI Taxonomy" id="3076534"/>
    <lineage>
        <taxon>Bacteria</taxon>
        <taxon>Pseudomonadati</taxon>
        <taxon>Bacteroidota</taxon>
        <taxon>Flavobacteriia</taxon>
        <taxon>Flavobacteriales</taxon>
        <taxon>Flavobacteriaceae</taxon>
        <taxon>Asprobacillus</taxon>
    </lineage>
</organism>
<comment type="caution">
    <text evidence="2">The sequence shown here is derived from an EMBL/GenBank/DDBJ whole genome shotgun (WGS) entry which is preliminary data.</text>
</comment>
<dbReference type="InterPro" id="IPR008274">
    <property type="entry name" value="AldOxase/xan_DH_MoCoBD1"/>
</dbReference>
<dbReference type="Gene3D" id="3.90.1170.50">
    <property type="entry name" value="Aldehyde oxidase/xanthine dehydrogenase, a/b hammerhead"/>
    <property type="match status" value="1"/>
</dbReference>
<dbReference type="InterPro" id="IPR052516">
    <property type="entry name" value="N-heterocyclic_Hydroxylase"/>
</dbReference>